<evidence type="ECO:0000313" key="3">
    <source>
        <dbReference type="EMBL" id="KAK2989594.1"/>
    </source>
</evidence>
<sequence length="100" mass="11352">MVVALWFVDMKQYAMLIRWFLRNPPSLPFFLSCVLVTSSMASADVEYRCFVGGLAWATTDRTLEDAFSQYGEVIDSKVRLTDPARSGAIRYYCYSGLLDS</sequence>
<dbReference type="InterPro" id="IPR050886">
    <property type="entry name" value="RNA-binding_reg"/>
</dbReference>
<dbReference type="Gene3D" id="3.30.70.330">
    <property type="match status" value="1"/>
</dbReference>
<dbReference type="GO" id="GO:0003723">
    <property type="term" value="F:RNA binding"/>
    <property type="evidence" value="ECO:0007669"/>
    <property type="project" value="UniProtKB-KW"/>
</dbReference>
<gene>
    <name evidence="3" type="ORF">RJ640_027368</name>
</gene>
<organism evidence="3 4">
    <name type="scientific">Escallonia rubra</name>
    <dbReference type="NCBI Taxonomy" id="112253"/>
    <lineage>
        <taxon>Eukaryota</taxon>
        <taxon>Viridiplantae</taxon>
        <taxon>Streptophyta</taxon>
        <taxon>Embryophyta</taxon>
        <taxon>Tracheophyta</taxon>
        <taxon>Spermatophyta</taxon>
        <taxon>Magnoliopsida</taxon>
        <taxon>eudicotyledons</taxon>
        <taxon>Gunneridae</taxon>
        <taxon>Pentapetalae</taxon>
        <taxon>asterids</taxon>
        <taxon>campanulids</taxon>
        <taxon>Escalloniales</taxon>
        <taxon>Escalloniaceae</taxon>
        <taxon>Escallonia</taxon>
    </lineage>
</organism>
<feature type="domain" description="RRM" evidence="2">
    <location>
        <begin position="50"/>
        <end position="81"/>
    </location>
</feature>
<evidence type="ECO:0000256" key="1">
    <source>
        <dbReference type="ARBA" id="ARBA00022884"/>
    </source>
</evidence>
<dbReference type="Proteomes" id="UP001187471">
    <property type="component" value="Unassembled WGS sequence"/>
</dbReference>
<name>A0AA88ULJ9_9ASTE</name>
<evidence type="ECO:0000259" key="2">
    <source>
        <dbReference type="Pfam" id="PF00076"/>
    </source>
</evidence>
<keyword evidence="1" id="KW-0694">RNA-binding</keyword>
<dbReference type="InterPro" id="IPR012677">
    <property type="entry name" value="Nucleotide-bd_a/b_plait_sf"/>
</dbReference>
<dbReference type="PANTHER" id="PTHR48024">
    <property type="entry name" value="GEO13361P1-RELATED"/>
    <property type="match status" value="1"/>
</dbReference>
<dbReference type="EMBL" id="JAVXUO010000723">
    <property type="protein sequence ID" value="KAK2989594.1"/>
    <property type="molecule type" value="Genomic_DNA"/>
</dbReference>
<dbReference type="InterPro" id="IPR000504">
    <property type="entry name" value="RRM_dom"/>
</dbReference>
<comment type="caution">
    <text evidence="3">The sequence shown here is derived from an EMBL/GenBank/DDBJ whole genome shotgun (WGS) entry which is preliminary data.</text>
</comment>
<dbReference type="InterPro" id="IPR035979">
    <property type="entry name" value="RBD_domain_sf"/>
</dbReference>
<dbReference type="PANTHER" id="PTHR48024:SF56">
    <property type="entry name" value="HETEROGENEOUS NUCLEAR RIBONUCLEOPROTEIN A0"/>
    <property type="match status" value="1"/>
</dbReference>
<protein>
    <recommendedName>
        <fullName evidence="2">RRM domain-containing protein</fullName>
    </recommendedName>
</protein>
<dbReference type="SUPFAM" id="SSF54928">
    <property type="entry name" value="RNA-binding domain, RBD"/>
    <property type="match status" value="1"/>
</dbReference>
<proteinExistence type="predicted"/>
<keyword evidence="4" id="KW-1185">Reference proteome</keyword>
<dbReference type="AlphaFoldDB" id="A0AA88ULJ9"/>
<dbReference type="GO" id="GO:1990428">
    <property type="term" value="P:miRNA transport"/>
    <property type="evidence" value="ECO:0007669"/>
    <property type="project" value="TreeGrafter"/>
</dbReference>
<dbReference type="Pfam" id="PF00076">
    <property type="entry name" value="RRM_1"/>
    <property type="match status" value="1"/>
</dbReference>
<accession>A0AA88ULJ9</accession>
<evidence type="ECO:0000313" key="4">
    <source>
        <dbReference type="Proteomes" id="UP001187471"/>
    </source>
</evidence>
<reference evidence="3" key="1">
    <citation type="submission" date="2022-12" db="EMBL/GenBank/DDBJ databases">
        <title>Draft genome assemblies for two species of Escallonia (Escalloniales).</title>
        <authorList>
            <person name="Chanderbali A."/>
            <person name="Dervinis C."/>
            <person name="Anghel I."/>
            <person name="Soltis D."/>
            <person name="Soltis P."/>
            <person name="Zapata F."/>
        </authorList>
    </citation>
    <scope>NUCLEOTIDE SEQUENCE</scope>
    <source>
        <strain evidence="3">UCBG92.1500</strain>
        <tissue evidence="3">Leaf</tissue>
    </source>
</reference>